<reference evidence="2" key="1">
    <citation type="submission" date="2020-02" db="EMBL/GenBank/DDBJ databases">
        <authorList>
            <person name="Meier V. D."/>
        </authorList>
    </citation>
    <scope>NUCLEOTIDE SEQUENCE</scope>
    <source>
        <strain evidence="2">AVDCRST_MAG49</strain>
    </source>
</reference>
<proteinExistence type="predicted"/>
<dbReference type="Pfam" id="PF01636">
    <property type="entry name" value="APH"/>
    <property type="match status" value="1"/>
</dbReference>
<feature type="domain" description="Aminoglycoside phosphotransferase" evidence="1">
    <location>
        <begin position="36"/>
        <end position="269"/>
    </location>
</feature>
<dbReference type="AlphaFoldDB" id="A0A6J4U057"/>
<gene>
    <name evidence="2" type="ORF">AVDCRST_MAG49-336</name>
</gene>
<dbReference type="SUPFAM" id="SSF56112">
    <property type="entry name" value="Protein kinase-like (PK-like)"/>
    <property type="match status" value="1"/>
</dbReference>
<dbReference type="Gene3D" id="3.90.1200.10">
    <property type="match status" value="1"/>
</dbReference>
<dbReference type="EMBL" id="CADCWG010000014">
    <property type="protein sequence ID" value="CAA9534848.1"/>
    <property type="molecule type" value="Genomic_DNA"/>
</dbReference>
<organism evidence="2">
    <name type="scientific">uncultured Thermomicrobiales bacterium</name>
    <dbReference type="NCBI Taxonomy" id="1645740"/>
    <lineage>
        <taxon>Bacteria</taxon>
        <taxon>Pseudomonadati</taxon>
        <taxon>Thermomicrobiota</taxon>
        <taxon>Thermomicrobia</taxon>
        <taxon>Thermomicrobiales</taxon>
        <taxon>environmental samples</taxon>
    </lineage>
</organism>
<sequence length="322" mass="34105">MPIPASMRKPDVDPAAVRAVLGRVFGSADGLIIARTPDGTSTKVYRVQRGEETFYLRGAETECASLALEALAHRLLRAHGVRVPEVVHLEPFDAGLRRSVMVTTAIPGQALARLPPGRPVGSILAEAGRDLALLNGVPVAGFGWVRRDDPAATSLRAELPSLAAFALGGLDDQLRRVRGRFFPPAEVAAIGRAVAAHRALLDLEAGVGSLAHGDLDLTHVFQRDGVYTGLIDLGEIRGAEPTYDLGHVALHDGETLPVPGLPALLAGYREVSPLSDDHLRRIHLSALLIGVRALARASERPPAAHHRGNVAATRRMLAALAA</sequence>
<evidence type="ECO:0000313" key="2">
    <source>
        <dbReference type="EMBL" id="CAA9534848.1"/>
    </source>
</evidence>
<evidence type="ECO:0000259" key="1">
    <source>
        <dbReference type="Pfam" id="PF01636"/>
    </source>
</evidence>
<dbReference type="InterPro" id="IPR011009">
    <property type="entry name" value="Kinase-like_dom_sf"/>
</dbReference>
<protein>
    <recommendedName>
        <fullName evidence="1">Aminoglycoside phosphotransferase domain-containing protein</fullName>
    </recommendedName>
</protein>
<accession>A0A6J4U057</accession>
<dbReference type="InterPro" id="IPR002575">
    <property type="entry name" value="Aminoglycoside_PTrfase"/>
</dbReference>
<name>A0A6J4U057_9BACT</name>